<evidence type="ECO:0000256" key="2">
    <source>
        <dbReference type="ARBA" id="ARBA00022801"/>
    </source>
</evidence>
<keyword evidence="5" id="KW-1185">Reference proteome</keyword>
<comment type="similarity">
    <text evidence="1">Belongs to the thioesterase PaaI family.</text>
</comment>
<dbReference type="AlphaFoldDB" id="A0A6A6BZ18"/>
<dbReference type="SUPFAM" id="SSF54637">
    <property type="entry name" value="Thioesterase/thiol ester dehydrase-isomerase"/>
    <property type="match status" value="1"/>
</dbReference>
<keyword evidence="2" id="KW-0378">Hydrolase</keyword>
<dbReference type="CDD" id="cd03443">
    <property type="entry name" value="PaaI_thioesterase"/>
    <property type="match status" value="1"/>
</dbReference>
<dbReference type="InterPro" id="IPR039298">
    <property type="entry name" value="ACOT13"/>
</dbReference>
<gene>
    <name evidence="4" type="ORF">M409DRAFT_30444</name>
</gene>
<dbReference type="Proteomes" id="UP000799537">
    <property type="component" value="Unassembled WGS sequence"/>
</dbReference>
<evidence type="ECO:0000256" key="1">
    <source>
        <dbReference type="ARBA" id="ARBA00008324"/>
    </source>
</evidence>
<reference evidence="4" key="1">
    <citation type="journal article" date="2020" name="Stud. Mycol.">
        <title>101 Dothideomycetes genomes: a test case for predicting lifestyles and emergence of pathogens.</title>
        <authorList>
            <person name="Haridas S."/>
            <person name="Albert R."/>
            <person name="Binder M."/>
            <person name="Bloem J."/>
            <person name="Labutti K."/>
            <person name="Salamov A."/>
            <person name="Andreopoulos B."/>
            <person name="Baker S."/>
            <person name="Barry K."/>
            <person name="Bills G."/>
            <person name="Bluhm B."/>
            <person name="Cannon C."/>
            <person name="Castanera R."/>
            <person name="Culley D."/>
            <person name="Daum C."/>
            <person name="Ezra D."/>
            <person name="Gonzalez J."/>
            <person name="Henrissat B."/>
            <person name="Kuo A."/>
            <person name="Liang C."/>
            <person name="Lipzen A."/>
            <person name="Lutzoni F."/>
            <person name="Magnuson J."/>
            <person name="Mondo S."/>
            <person name="Nolan M."/>
            <person name="Ohm R."/>
            <person name="Pangilinan J."/>
            <person name="Park H.-J."/>
            <person name="Ramirez L."/>
            <person name="Alfaro M."/>
            <person name="Sun H."/>
            <person name="Tritt A."/>
            <person name="Yoshinaga Y."/>
            <person name="Zwiers L.-H."/>
            <person name="Turgeon B."/>
            <person name="Goodwin S."/>
            <person name="Spatafora J."/>
            <person name="Crous P."/>
            <person name="Grigoriev I."/>
        </authorList>
    </citation>
    <scope>NUCLEOTIDE SEQUENCE</scope>
    <source>
        <strain evidence="4">ATCC 36951</strain>
    </source>
</reference>
<dbReference type="InterPro" id="IPR006683">
    <property type="entry name" value="Thioestr_dom"/>
</dbReference>
<dbReference type="EMBL" id="ML993642">
    <property type="protein sequence ID" value="KAF2159160.1"/>
    <property type="molecule type" value="Genomic_DNA"/>
</dbReference>
<name>A0A6A6BZ18_ZASCE</name>
<evidence type="ECO:0000313" key="4">
    <source>
        <dbReference type="EMBL" id="KAF2159160.1"/>
    </source>
</evidence>
<dbReference type="Pfam" id="PF03061">
    <property type="entry name" value="4HBT"/>
    <property type="match status" value="1"/>
</dbReference>
<dbReference type="PANTHER" id="PTHR21660">
    <property type="entry name" value="THIOESTERASE SUPERFAMILY MEMBER-RELATED"/>
    <property type="match status" value="1"/>
</dbReference>
<dbReference type="GeneID" id="54563196"/>
<dbReference type="GO" id="GO:0047617">
    <property type="term" value="F:fatty acyl-CoA hydrolase activity"/>
    <property type="evidence" value="ECO:0007669"/>
    <property type="project" value="InterPro"/>
</dbReference>
<proteinExistence type="inferred from homology"/>
<organism evidence="4 5">
    <name type="scientific">Zasmidium cellare ATCC 36951</name>
    <dbReference type="NCBI Taxonomy" id="1080233"/>
    <lineage>
        <taxon>Eukaryota</taxon>
        <taxon>Fungi</taxon>
        <taxon>Dikarya</taxon>
        <taxon>Ascomycota</taxon>
        <taxon>Pezizomycotina</taxon>
        <taxon>Dothideomycetes</taxon>
        <taxon>Dothideomycetidae</taxon>
        <taxon>Mycosphaerellales</taxon>
        <taxon>Mycosphaerellaceae</taxon>
        <taxon>Zasmidium</taxon>
    </lineage>
</organism>
<dbReference type="PANTHER" id="PTHR21660:SF1">
    <property type="entry name" value="ACYL-COENZYME A THIOESTERASE 13"/>
    <property type="match status" value="1"/>
</dbReference>
<dbReference type="OrthoDB" id="2831072at2759"/>
<evidence type="ECO:0000313" key="5">
    <source>
        <dbReference type="Proteomes" id="UP000799537"/>
    </source>
</evidence>
<evidence type="ECO:0000259" key="3">
    <source>
        <dbReference type="Pfam" id="PF03061"/>
    </source>
</evidence>
<dbReference type="Gene3D" id="3.10.129.10">
    <property type="entry name" value="Hotdog Thioesterase"/>
    <property type="match status" value="1"/>
</dbReference>
<accession>A0A6A6BZ18</accession>
<protein>
    <recommendedName>
        <fullName evidence="3">Thioesterase domain-containing protein</fullName>
    </recommendedName>
</protein>
<dbReference type="RefSeq" id="XP_033660049.1">
    <property type="nucleotide sequence ID" value="XM_033809924.1"/>
</dbReference>
<dbReference type="InterPro" id="IPR029069">
    <property type="entry name" value="HotDog_dom_sf"/>
</dbReference>
<feature type="domain" description="Thioesterase" evidence="3">
    <location>
        <begin position="65"/>
        <end position="144"/>
    </location>
</feature>
<sequence length="162" mass="17325">MPLTNKALSIIDNQLQQYLQSTPSNNFDREIWKNLRILSTSANSSGRTTNVHFSVVIPENCGNTFGIAAGGAVATLFDGVTGAAICAVDKDGTWNGSEVSRSLSMTYYRPIALGEEVNIDCEVVDVGKRLATVRGVMTRASDGRVLATCQHEKVCLAGTAKL</sequence>